<evidence type="ECO:0000313" key="1">
    <source>
        <dbReference type="EMBL" id="KAF7138729.1"/>
    </source>
</evidence>
<comment type="caution">
    <text evidence="1">The sequence shown here is derived from an EMBL/GenBank/DDBJ whole genome shotgun (WGS) entry which is preliminary data.</text>
</comment>
<keyword evidence="2" id="KW-1185">Reference proteome</keyword>
<reference evidence="1" key="1">
    <citation type="submission" date="2019-11" db="EMBL/GenBank/DDBJ databases">
        <authorList>
            <person name="Liu Y."/>
            <person name="Hou J."/>
            <person name="Li T.-Q."/>
            <person name="Guan C.-H."/>
            <person name="Wu X."/>
            <person name="Wu H.-Z."/>
            <person name="Ling F."/>
            <person name="Zhang R."/>
            <person name="Shi X.-G."/>
            <person name="Ren J.-P."/>
            <person name="Chen E.-F."/>
            <person name="Sun J.-M."/>
        </authorList>
    </citation>
    <scope>NUCLEOTIDE SEQUENCE</scope>
    <source>
        <strain evidence="1">Adult_tree_wgs_1</strain>
        <tissue evidence="1">Leaves</tissue>
    </source>
</reference>
<sequence length="183" mass="20733">MWVAVSSSLLYCSAYAMELEPRFAQLGRGGMGLFGSILSVSLASVLFRNSVSFVLCSLCVLFLNRRMLCSVIEVFWSWIRARVVVPLVPVTPRPTGEAYSRDKKRACFQTNLVEFLVIGLKAEPEPVNLANWHLFFFSSPVVSDLRLSASRVKSFFFFFFYFMMDGDLYGGECNIMIEIIESI</sequence>
<gene>
    <name evidence="1" type="ORF">RHSIM_Rhsim07G0112200</name>
</gene>
<dbReference type="Proteomes" id="UP000626092">
    <property type="component" value="Unassembled WGS sequence"/>
</dbReference>
<proteinExistence type="predicted"/>
<dbReference type="EMBL" id="WJXA01000007">
    <property type="protein sequence ID" value="KAF7138729.1"/>
    <property type="molecule type" value="Genomic_DNA"/>
</dbReference>
<accession>A0A834GR21</accession>
<name>A0A834GR21_RHOSS</name>
<protein>
    <submittedName>
        <fullName evidence="1">Uncharacterized protein</fullName>
    </submittedName>
</protein>
<evidence type="ECO:0000313" key="2">
    <source>
        <dbReference type="Proteomes" id="UP000626092"/>
    </source>
</evidence>
<dbReference type="AlphaFoldDB" id="A0A834GR21"/>
<organism evidence="1 2">
    <name type="scientific">Rhododendron simsii</name>
    <name type="common">Sims's rhododendron</name>
    <dbReference type="NCBI Taxonomy" id="118357"/>
    <lineage>
        <taxon>Eukaryota</taxon>
        <taxon>Viridiplantae</taxon>
        <taxon>Streptophyta</taxon>
        <taxon>Embryophyta</taxon>
        <taxon>Tracheophyta</taxon>
        <taxon>Spermatophyta</taxon>
        <taxon>Magnoliopsida</taxon>
        <taxon>eudicotyledons</taxon>
        <taxon>Gunneridae</taxon>
        <taxon>Pentapetalae</taxon>
        <taxon>asterids</taxon>
        <taxon>Ericales</taxon>
        <taxon>Ericaceae</taxon>
        <taxon>Ericoideae</taxon>
        <taxon>Rhodoreae</taxon>
        <taxon>Rhododendron</taxon>
    </lineage>
</organism>